<dbReference type="InterPro" id="IPR001119">
    <property type="entry name" value="SLH_dom"/>
</dbReference>
<dbReference type="Proteomes" id="UP000600171">
    <property type="component" value="Unassembled WGS sequence"/>
</dbReference>
<dbReference type="AlphaFoldDB" id="A0A917MVP7"/>
<keyword evidence="1" id="KW-0732">Signal</keyword>
<reference evidence="3 4" key="1">
    <citation type="journal article" date="2014" name="Int. J. Syst. Evol. Microbiol.">
        <title>Complete genome sequence of Corynebacterium casei LMG S-19264T (=DSM 44701T), isolated from a smear-ripened cheese.</title>
        <authorList>
            <consortium name="US DOE Joint Genome Institute (JGI-PGF)"/>
            <person name="Walter F."/>
            <person name="Albersmeier A."/>
            <person name="Kalinowski J."/>
            <person name="Ruckert C."/>
        </authorList>
    </citation>
    <scope>NUCLEOTIDE SEQUENCE [LARGE SCALE GENOMIC DNA]</scope>
    <source>
        <strain evidence="3 4">CCM 8669</strain>
    </source>
</reference>
<dbReference type="PANTHER" id="PTHR43308">
    <property type="entry name" value="OUTER MEMBRANE PROTEIN ALPHA-RELATED"/>
    <property type="match status" value="1"/>
</dbReference>
<feature type="chain" id="PRO_5036769176" description="SLH domain-containing protein" evidence="1">
    <location>
        <begin position="28"/>
        <end position="130"/>
    </location>
</feature>
<dbReference type="EMBL" id="BMDC01000005">
    <property type="protein sequence ID" value="GGH67016.1"/>
    <property type="molecule type" value="Genomic_DNA"/>
</dbReference>
<accession>A0A917MVP7</accession>
<comment type="caution">
    <text evidence="3">The sequence shown here is derived from an EMBL/GenBank/DDBJ whole genome shotgun (WGS) entry which is preliminary data.</text>
</comment>
<feature type="domain" description="SLH" evidence="2">
    <location>
        <begin position="72"/>
        <end position="130"/>
    </location>
</feature>
<gene>
    <name evidence="3" type="ORF">GCM10007359_21730</name>
</gene>
<feature type="signal peptide" evidence="1">
    <location>
        <begin position="1"/>
        <end position="27"/>
    </location>
</feature>
<dbReference type="PROSITE" id="PS51272">
    <property type="entry name" value="SLH"/>
    <property type="match status" value="1"/>
</dbReference>
<dbReference type="Pfam" id="PF00395">
    <property type="entry name" value="SLH"/>
    <property type="match status" value="2"/>
</dbReference>
<evidence type="ECO:0000259" key="2">
    <source>
        <dbReference type="PROSITE" id="PS51272"/>
    </source>
</evidence>
<evidence type="ECO:0000313" key="4">
    <source>
        <dbReference type="Proteomes" id="UP000600171"/>
    </source>
</evidence>
<dbReference type="InterPro" id="IPR051465">
    <property type="entry name" value="Cell_Envelope_Struct_Comp"/>
</dbReference>
<evidence type="ECO:0000313" key="3">
    <source>
        <dbReference type="EMBL" id="GGH67016.1"/>
    </source>
</evidence>
<keyword evidence="4" id="KW-1185">Reference proteome</keyword>
<dbReference type="RefSeq" id="WP_188360402.1">
    <property type="nucleotide sequence ID" value="NZ_BMDC01000005.1"/>
</dbReference>
<proteinExistence type="predicted"/>
<sequence>MLTRRATLAAALLAALGLTLSAPPSTALTTYSDIKPGTLFYTEMTWAINKTLLPGYPDGTFRPDAIIDRQTFAQYFVDTSPTTEFYKEICWLRDMKIATGWNDGTYKPLEPIERYAVCAFLYRYHQIFGF</sequence>
<evidence type="ECO:0000256" key="1">
    <source>
        <dbReference type="SAM" id="SignalP"/>
    </source>
</evidence>
<name>A0A917MVP7_9MICC</name>
<organism evidence="3 4">
    <name type="scientific">Rothia aerolata</name>
    <dbReference type="NCBI Taxonomy" id="1812262"/>
    <lineage>
        <taxon>Bacteria</taxon>
        <taxon>Bacillati</taxon>
        <taxon>Actinomycetota</taxon>
        <taxon>Actinomycetes</taxon>
        <taxon>Micrococcales</taxon>
        <taxon>Micrococcaceae</taxon>
        <taxon>Rothia</taxon>
    </lineage>
</organism>
<protein>
    <recommendedName>
        <fullName evidence="2">SLH domain-containing protein</fullName>
    </recommendedName>
</protein>